<sequence>WRFGLRSSRRSTPCPLPMGDPAEQHRLRLSQTQPATSEPALLISLPELPFPSSPWQPCSPRLAQGTNFLTWRCLAIGRGINDSASQQPLRERSRQAMDICVERGTAVTGGDPEHSRRGGMGGGGQGGQGQAATGCRCRHAGRCHGRPVLNYGGDHARRRHARGTVNAQGGKSDKEGAGGVQRSTGGLEGWEESVQRERGKWENSVWSGVSGRIFPMQCASPRAESALRDIPTPYPLHSRNRAEHTQLSSAFRGNSQTLSFSSILGRPKPPCPHGAPIEDNVVDRGSSGEQGCEDPWLAGGWPNPCLCENGA</sequence>
<dbReference type="Proteomes" id="UP000824540">
    <property type="component" value="Unassembled WGS sequence"/>
</dbReference>
<evidence type="ECO:0000313" key="2">
    <source>
        <dbReference type="EMBL" id="KAG9342035.1"/>
    </source>
</evidence>
<protein>
    <submittedName>
        <fullName evidence="2">Uncharacterized protein</fullName>
    </submittedName>
</protein>
<feature type="region of interest" description="Disordered" evidence="1">
    <location>
        <begin position="105"/>
        <end position="127"/>
    </location>
</feature>
<name>A0A8T2NNU5_9TELE</name>
<comment type="caution">
    <text evidence="2">The sequence shown here is derived from an EMBL/GenBank/DDBJ whole genome shotgun (WGS) entry which is preliminary data.</text>
</comment>
<dbReference type="EMBL" id="JAFBMS010000031">
    <property type="protein sequence ID" value="KAG9342035.1"/>
    <property type="molecule type" value="Genomic_DNA"/>
</dbReference>
<proteinExistence type="predicted"/>
<feature type="region of interest" description="Disordered" evidence="1">
    <location>
        <begin position="1"/>
        <end position="22"/>
    </location>
</feature>
<gene>
    <name evidence="2" type="ORF">JZ751_018353</name>
</gene>
<accession>A0A8T2NNU5</accession>
<feature type="region of interest" description="Disordered" evidence="1">
    <location>
        <begin position="164"/>
        <end position="185"/>
    </location>
</feature>
<reference evidence="2" key="1">
    <citation type="thesis" date="2021" institute="BYU ScholarsArchive" country="Provo, UT, USA">
        <title>Applications of and Algorithms for Genome Assembly and Genomic Analyses with an Emphasis on Marine Teleosts.</title>
        <authorList>
            <person name="Pickett B.D."/>
        </authorList>
    </citation>
    <scope>NUCLEOTIDE SEQUENCE</scope>
    <source>
        <strain evidence="2">HI-2016</strain>
    </source>
</reference>
<feature type="compositionally biased region" description="Gly residues" evidence="1">
    <location>
        <begin position="118"/>
        <end position="127"/>
    </location>
</feature>
<evidence type="ECO:0000256" key="1">
    <source>
        <dbReference type="SAM" id="MobiDB-lite"/>
    </source>
</evidence>
<feature type="region of interest" description="Disordered" evidence="1">
    <location>
        <begin position="261"/>
        <end position="295"/>
    </location>
</feature>
<evidence type="ECO:0000313" key="3">
    <source>
        <dbReference type="Proteomes" id="UP000824540"/>
    </source>
</evidence>
<feature type="non-terminal residue" evidence="2">
    <location>
        <position position="311"/>
    </location>
</feature>
<keyword evidence="3" id="KW-1185">Reference proteome</keyword>
<organism evidence="2 3">
    <name type="scientific">Albula glossodonta</name>
    <name type="common">roundjaw bonefish</name>
    <dbReference type="NCBI Taxonomy" id="121402"/>
    <lineage>
        <taxon>Eukaryota</taxon>
        <taxon>Metazoa</taxon>
        <taxon>Chordata</taxon>
        <taxon>Craniata</taxon>
        <taxon>Vertebrata</taxon>
        <taxon>Euteleostomi</taxon>
        <taxon>Actinopterygii</taxon>
        <taxon>Neopterygii</taxon>
        <taxon>Teleostei</taxon>
        <taxon>Albuliformes</taxon>
        <taxon>Albulidae</taxon>
        <taxon>Albula</taxon>
    </lineage>
</organism>
<dbReference type="AlphaFoldDB" id="A0A8T2NNU5"/>